<accession>A0A914VX06</accession>
<keyword evidence="1" id="KW-1185">Reference proteome</keyword>
<name>A0A914VX06_9BILA</name>
<evidence type="ECO:0000313" key="2">
    <source>
        <dbReference type="WBParaSite" id="PSAMB.scaffold264size60257.g3936.t1"/>
    </source>
</evidence>
<sequence length="527" mass="59361">MSLTGSRHFRDVKRIVSVIDQPYFKFRAALRRRRSPYRLNAKPDDGDNDISERLIVKKVASLQSLMAPVQKSPVAAAADMASELLKGEESGGGASWTKTFERVKELNEQMKSVQRVRDEVRYFDEMIKRRAFPYRDFAQEKLRSKVRSIGAGPLDDVMNVNALIDSFHGKKGETPNFSLLSPKLAPLVPNEAEKTKGLLSPTFFSFYKSDDPSNIASLPDLLNGTGWKREDHDAIMNLVMEASGARFQTDKTLQGLQGLTDWQDVAKDIIQTYAKMNATWERLVASFTDLQRDDIESKGFAFMEPKQLNEMFFSDDGFYNGQWENDIPLEEYERFTEFDKDMMMKTVVKQMAGETEQGSNETEMEASMRTWNRRLKQRILRPFAYTVNIHRAAVLGYLILSPNIFSPVFVGAGAINVHLLSPTAFRLNVLNPRIIAPRILSPKVLSPLILSPGGLNPSIIRPTVLSPTILMAQMLGPSVLSPNLLGGRILVPSILNPAVLSPGSLNLDVLSPSLLSRRRRRKRRVQQ</sequence>
<dbReference type="PANTHER" id="PTHR21523:SF38">
    <property type="entry name" value="MLT-TEN (MLT-10) RELATED"/>
    <property type="match status" value="1"/>
</dbReference>
<organism evidence="1 2">
    <name type="scientific">Plectus sambesii</name>
    <dbReference type="NCBI Taxonomy" id="2011161"/>
    <lineage>
        <taxon>Eukaryota</taxon>
        <taxon>Metazoa</taxon>
        <taxon>Ecdysozoa</taxon>
        <taxon>Nematoda</taxon>
        <taxon>Chromadorea</taxon>
        <taxon>Plectida</taxon>
        <taxon>Plectina</taxon>
        <taxon>Plectoidea</taxon>
        <taxon>Plectidae</taxon>
        <taxon>Plectus</taxon>
    </lineage>
</organism>
<reference evidence="2" key="1">
    <citation type="submission" date="2022-11" db="UniProtKB">
        <authorList>
            <consortium name="WormBaseParasite"/>
        </authorList>
    </citation>
    <scope>IDENTIFICATION</scope>
</reference>
<dbReference type="PANTHER" id="PTHR21523">
    <property type="match status" value="1"/>
</dbReference>
<dbReference type="Proteomes" id="UP000887566">
    <property type="component" value="Unplaced"/>
</dbReference>
<dbReference type="WBParaSite" id="PSAMB.scaffold264size60257.g3936.t1">
    <property type="protein sequence ID" value="PSAMB.scaffold264size60257.g3936.t1"/>
    <property type="gene ID" value="PSAMB.scaffold264size60257.g3936"/>
</dbReference>
<dbReference type="AlphaFoldDB" id="A0A914VX06"/>
<evidence type="ECO:0000313" key="1">
    <source>
        <dbReference type="Proteomes" id="UP000887566"/>
    </source>
</evidence>
<dbReference type="InterPro" id="IPR006954">
    <property type="entry name" value="Mlt-10-like"/>
</dbReference>
<dbReference type="Pfam" id="PF04870">
    <property type="entry name" value="Moulting_cycle"/>
    <property type="match status" value="1"/>
</dbReference>
<proteinExistence type="predicted"/>
<protein>
    <submittedName>
        <fullName evidence="2">Uncharacterized protein</fullName>
    </submittedName>
</protein>